<evidence type="ECO:0000259" key="8">
    <source>
        <dbReference type="PROSITE" id="PS50885"/>
    </source>
</evidence>
<dbReference type="InterPro" id="IPR003660">
    <property type="entry name" value="HAMP_dom"/>
</dbReference>
<reference evidence="9 10" key="1">
    <citation type="submission" date="2020-02" db="EMBL/GenBank/DDBJ databases">
        <authorList>
            <person name="Gao J."/>
            <person name="Sun J."/>
        </authorList>
    </citation>
    <scope>NUCLEOTIDE SEQUENCE [LARGE SCALE GENOMIC DNA]</scope>
    <source>
        <strain evidence="9 10">7124</strain>
    </source>
</reference>
<evidence type="ECO:0000313" key="10">
    <source>
        <dbReference type="Proteomes" id="UP000480151"/>
    </source>
</evidence>
<proteinExistence type="predicted"/>
<protein>
    <submittedName>
        <fullName evidence="9">Sensor histidine kinase</fullName>
    </submittedName>
</protein>
<keyword evidence="5 9" id="KW-0418">Kinase</keyword>
<evidence type="ECO:0000256" key="2">
    <source>
        <dbReference type="ARBA" id="ARBA00022475"/>
    </source>
</evidence>
<evidence type="ECO:0000256" key="6">
    <source>
        <dbReference type="ARBA" id="ARBA00023136"/>
    </source>
</evidence>
<keyword evidence="6 7" id="KW-0472">Membrane</keyword>
<dbReference type="GO" id="GO:0005886">
    <property type="term" value="C:plasma membrane"/>
    <property type="evidence" value="ECO:0007669"/>
    <property type="project" value="UniProtKB-SubCell"/>
</dbReference>
<dbReference type="Pfam" id="PF02518">
    <property type="entry name" value="HATPase_c"/>
    <property type="match status" value="1"/>
</dbReference>
<dbReference type="Pfam" id="PF06580">
    <property type="entry name" value="His_kinase"/>
    <property type="match status" value="1"/>
</dbReference>
<keyword evidence="7" id="KW-1133">Transmembrane helix</keyword>
<dbReference type="CDD" id="cd06225">
    <property type="entry name" value="HAMP"/>
    <property type="match status" value="1"/>
</dbReference>
<keyword evidence="10" id="KW-1185">Reference proteome</keyword>
<sequence length="613" mass="70425">MVQIVEKGGEKVESLKGRPAAVPFIHSIFFKLLISFLLLSIVPLTLAGLLTYSNVSDLLTRKLNKDASSVLEQHSKVLTFYLNDLIRMGEISNTSPAVSDFLKNKDYDNYLRSFLPLDQVFTGIHVIRPENAGITLVNEQGYVYTYGYSLNREHSGFYNYHWIPQLPPLSMEHRLTPLHDRPYSNQEPQEQVFSYVQQVFSRDLKAKGLLIIDFKRDVLASLFQSSSLSDSVPGETEIGLLITNRSGQLLYPQDTGRFRPEELKNLNQAERITDLSGNVYRLVTRTNNETGLILTGYFQEDKLYEPIHRIRNSVYWIILPSIAFCLLVSFYLSHRISGPIRYLQYLMGKVGRGEFYSLFKLKRKDEIGQLGLGFNHMVGKIKELIQLVYEEQSKKRDAEVTALQSQINPHFLYNTLESINSLARKRKEPQISKMIVLLGKLLRASISTFDTMIPIWRELEYAACYLELHQIRLKKPIQYSIDIDEEIRSLFTVKWIIQPIVENAVLHGLDPIASEEVSGRIEIKGWLEQDAVYLQVRDYGVGLDKTALKELRHNLEYHSEKLTKYGKKVGILNVQSRIRLHFGEAYGLSVDSAPQQGMNVTIKLPRRFANENK</sequence>
<evidence type="ECO:0000256" key="3">
    <source>
        <dbReference type="ARBA" id="ARBA00022553"/>
    </source>
</evidence>
<name>A0A6M1PQ27_9BACL</name>
<evidence type="ECO:0000256" key="5">
    <source>
        <dbReference type="ARBA" id="ARBA00022777"/>
    </source>
</evidence>
<keyword evidence="4" id="KW-0808">Transferase</keyword>
<dbReference type="PROSITE" id="PS50885">
    <property type="entry name" value="HAMP"/>
    <property type="match status" value="1"/>
</dbReference>
<dbReference type="Gene3D" id="3.30.565.10">
    <property type="entry name" value="Histidine kinase-like ATPase, C-terminal domain"/>
    <property type="match status" value="1"/>
</dbReference>
<evidence type="ECO:0000256" key="4">
    <source>
        <dbReference type="ARBA" id="ARBA00022679"/>
    </source>
</evidence>
<dbReference type="PANTHER" id="PTHR34220">
    <property type="entry name" value="SENSOR HISTIDINE KINASE YPDA"/>
    <property type="match status" value="1"/>
</dbReference>
<keyword evidence="2" id="KW-1003">Cell membrane</keyword>
<dbReference type="InterPro" id="IPR003594">
    <property type="entry name" value="HATPase_dom"/>
</dbReference>
<comment type="caution">
    <text evidence="9">The sequence shown here is derived from an EMBL/GenBank/DDBJ whole genome shotgun (WGS) entry which is preliminary data.</text>
</comment>
<dbReference type="EMBL" id="JAAKGU010000011">
    <property type="protein sequence ID" value="NGM84698.1"/>
    <property type="molecule type" value="Genomic_DNA"/>
</dbReference>
<evidence type="ECO:0000313" key="9">
    <source>
        <dbReference type="EMBL" id="NGM84698.1"/>
    </source>
</evidence>
<dbReference type="SUPFAM" id="SSF55874">
    <property type="entry name" value="ATPase domain of HSP90 chaperone/DNA topoisomerase II/histidine kinase"/>
    <property type="match status" value="1"/>
</dbReference>
<dbReference type="SMART" id="SM00304">
    <property type="entry name" value="HAMP"/>
    <property type="match status" value="1"/>
</dbReference>
<feature type="transmembrane region" description="Helical" evidence="7">
    <location>
        <begin position="314"/>
        <end position="332"/>
    </location>
</feature>
<evidence type="ECO:0000256" key="1">
    <source>
        <dbReference type="ARBA" id="ARBA00004651"/>
    </source>
</evidence>
<dbReference type="Pfam" id="PF00672">
    <property type="entry name" value="HAMP"/>
    <property type="match status" value="1"/>
</dbReference>
<dbReference type="Proteomes" id="UP000480151">
    <property type="component" value="Unassembled WGS sequence"/>
</dbReference>
<dbReference type="SUPFAM" id="SSF158472">
    <property type="entry name" value="HAMP domain-like"/>
    <property type="match status" value="1"/>
</dbReference>
<feature type="domain" description="HAMP" evidence="8">
    <location>
        <begin position="334"/>
        <end position="386"/>
    </location>
</feature>
<dbReference type="InterPro" id="IPR036890">
    <property type="entry name" value="HATPase_C_sf"/>
</dbReference>
<evidence type="ECO:0000256" key="7">
    <source>
        <dbReference type="SAM" id="Phobius"/>
    </source>
</evidence>
<gene>
    <name evidence="9" type="ORF">G5B47_20050</name>
</gene>
<accession>A0A6M1PQ27</accession>
<dbReference type="PANTHER" id="PTHR34220:SF7">
    <property type="entry name" value="SENSOR HISTIDINE KINASE YPDA"/>
    <property type="match status" value="1"/>
</dbReference>
<keyword evidence="7" id="KW-0812">Transmembrane</keyword>
<dbReference type="InterPro" id="IPR050640">
    <property type="entry name" value="Bact_2-comp_sensor_kinase"/>
</dbReference>
<comment type="subcellular location">
    <subcellularLocation>
        <location evidence="1">Cell membrane</location>
        <topology evidence="1">Multi-pass membrane protein</topology>
    </subcellularLocation>
</comment>
<feature type="transmembrane region" description="Helical" evidence="7">
    <location>
        <begin position="28"/>
        <end position="52"/>
    </location>
</feature>
<organism evidence="9 10">
    <name type="scientific">Paenibacillus apii</name>
    <dbReference type="NCBI Taxonomy" id="1850370"/>
    <lineage>
        <taxon>Bacteria</taxon>
        <taxon>Bacillati</taxon>
        <taxon>Bacillota</taxon>
        <taxon>Bacilli</taxon>
        <taxon>Bacillales</taxon>
        <taxon>Paenibacillaceae</taxon>
        <taxon>Paenibacillus</taxon>
    </lineage>
</organism>
<dbReference type="Gene3D" id="6.10.340.10">
    <property type="match status" value="1"/>
</dbReference>
<keyword evidence="3" id="KW-0597">Phosphoprotein</keyword>
<dbReference type="AlphaFoldDB" id="A0A6M1PQ27"/>
<dbReference type="RefSeq" id="WP_165101942.1">
    <property type="nucleotide sequence ID" value="NZ_JAAKGU010000011.1"/>
</dbReference>
<dbReference type="InterPro" id="IPR010559">
    <property type="entry name" value="Sig_transdc_His_kin_internal"/>
</dbReference>
<dbReference type="GO" id="GO:0000155">
    <property type="term" value="F:phosphorelay sensor kinase activity"/>
    <property type="evidence" value="ECO:0007669"/>
    <property type="project" value="InterPro"/>
</dbReference>